<reference evidence="1 2" key="1">
    <citation type="submission" date="2018-11" db="EMBL/GenBank/DDBJ databases">
        <title>Genome sequence of Saitozyma podzolica DSM 27192.</title>
        <authorList>
            <person name="Aliyu H."/>
            <person name="Gorte O."/>
            <person name="Ochsenreither K."/>
        </authorList>
    </citation>
    <scope>NUCLEOTIDE SEQUENCE [LARGE SCALE GENOMIC DNA]</scope>
    <source>
        <strain evidence="1 2">DSM 27192</strain>
    </source>
</reference>
<name>A0A427XPU5_9TREE</name>
<dbReference type="Proteomes" id="UP000279259">
    <property type="component" value="Unassembled WGS sequence"/>
</dbReference>
<keyword evidence="2" id="KW-1185">Reference proteome</keyword>
<organism evidence="1 2">
    <name type="scientific">Saitozyma podzolica</name>
    <dbReference type="NCBI Taxonomy" id="1890683"/>
    <lineage>
        <taxon>Eukaryota</taxon>
        <taxon>Fungi</taxon>
        <taxon>Dikarya</taxon>
        <taxon>Basidiomycota</taxon>
        <taxon>Agaricomycotina</taxon>
        <taxon>Tremellomycetes</taxon>
        <taxon>Tremellales</taxon>
        <taxon>Trimorphomycetaceae</taxon>
        <taxon>Saitozyma</taxon>
    </lineage>
</organism>
<gene>
    <name evidence="1" type="ORF">EHS25_007028</name>
</gene>
<evidence type="ECO:0000313" key="1">
    <source>
        <dbReference type="EMBL" id="RSH80859.1"/>
    </source>
</evidence>
<dbReference type="PANTHER" id="PTHR37563">
    <property type="entry name" value="PHYTANOYL-COA DIOXYGENASE FAMILY PROTEIN (AFU_ORTHOLOGUE AFUA_2G03330)"/>
    <property type="match status" value="1"/>
</dbReference>
<dbReference type="InterPro" id="IPR051961">
    <property type="entry name" value="Fungal_Metabolite_Diox"/>
</dbReference>
<dbReference type="AlphaFoldDB" id="A0A427XPU5"/>
<evidence type="ECO:0008006" key="3">
    <source>
        <dbReference type="Google" id="ProtNLM"/>
    </source>
</evidence>
<dbReference type="EMBL" id="RSCD01000032">
    <property type="protein sequence ID" value="RSH80859.1"/>
    <property type="molecule type" value="Genomic_DNA"/>
</dbReference>
<dbReference type="OrthoDB" id="407832at2759"/>
<dbReference type="InterPro" id="IPR008775">
    <property type="entry name" value="Phytyl_CoA_dOase-like"/>
</dbReference>
<proteinExistence type="predicted"/>
<dbReference type="SUPFAM" id="SSF51197">
    <property type="entry name" value="Clavaminate synthase-like"/>
    <property type="match status" value="1"/>
</dbReference>
<dbReference type="PANTHER" id="PTHR37563:SF2">
    <property type="entry name" value="PHYTANOYL-COA DIOXYGENASE FAMILY PROTEIN (AFU_ORTHOLOGUE AFUA_2G03330)"/>
    <property type="match status" value="1"/>
</dbReference>
<dbReference type="Gene3D" id="2.60.120.620">
    <property type="entry name" value="q2cbj1_9rhob like domain"/>
    <property type="match status" value="1"/>
</dbReference>
<dbReference type="Pfam" id="PF05721">
    <property type="entry name" value="PhyH"/>
    <property type="match status" value="1"/>
</dbReference>
<comment type="caution">
    <text evidence="1">The sequence shown here is derived from an EMBL/GenBank/DDBJ whole genome shotgun (WGS) entry which is preliminary data.</text>
</comment>
<protein>
    <recommendedName>
        <fullName evidence="3">Phytanoyl-CoA dioxygenase</fullName>
    </recommendedName>
</protein>
<accession>A0A427XPU5</accession>
<evidence type="ECO:0000313" key="2">
    <source>
        <dbReference type="Proteomes" id="UP000279259"/>
    </source>
</evidence>
<sequence>MTVTPSNPDGPVVIHLSDEERDTGVLTPLHMFEAIDAFFVDGVVVLENAVEVKYIDALNERMVPDTEELKRNEDKIHWNQGRAKGNVSQNPPLEKEYMYPQIYANKPAAAVMANIFGPRPQIRYIRTNTLVGNTADRQAVHKDCSFDHLSHPFHMALNISLVDVSPENGSTELWLGTPRIAEYDDISPGIMGIKPERLEERRKIRPPCYPSIKRGSVVLRDIRTWHAGMPNHTDKTRIMLAFGYQAAWHGCTLRTPVPESLRETIGQLEEHNNTEFCVTYVPDDQFDNLYSAFNADFSSAIKPERGSVQWGAVPSWQKGY</sequence>